<dbReference type="InterPro" id="IPR050314">
    <property type="entry name" value="Glycosyl_Hydrlase_18"/>
</dbReference>
<dbReference type="GO" id="GO:0005576">
    <property type="term" value="C:extracellular region"/>
    <property type="evidence" value="ECO:0007669"/>
    <property type="project" value="TreeGrafter"/>
</dbReference>
<dbReference type="GO" id="GO:0005975">
    <property type="term" value="P:carbohydrate metabolic process"/>
    <property type="evidence" value="ECO:0007669"/>
    <property type="project" value="InterPro"/>
</dbReference>
<gene>
    <name evidence="7" type="ORF">GIL414_LOCUS59728</name>
    <name evidence="6" type="ORF">KQP761_LOCUS23936</name>
</gene>
<proteinExistence type="inferred from homology"/>
<dbReference type="EMBL" id="CAJNOW010012854">
    <property type="protein sequence ID" value="CAF1615355.1"/>
    <property type="molecule type" value="Genomic_DNA"/>
</dbReference>
<name>A0A816C0N8_9BILA</name>
<reference evidence="6" key="1">
    <citation type="submission" date="2021-02" db="EMBL/GenBank/DDBJ databases">
        <authorList>
            <person name="Nowell W R."/>
        </authorList>
    </citation>
    <scope>NUCLEOTIDE SEQUENCE</scope>
</reference>
<dbReference type="SUPFAM" id="SSF51445">
    <property type="entry name" value="(Trans)glycosidases"/>
    <property type="match status" value="1"/>
</dbReference>
<dbReference type="PANTHER" id="PTHR11177:SF248">
    <property type="entry name" value="CHITOTRIOSIDASE-1"/>
    <property type="match status" value="1"/>
</dbReference>
<evidence type="ECO:0000313" key="7">
    <source>
        <dbReference type="EMBL" id="CAF5046639.1"/>
    </source>
</evidence>
<dbReference type="Gene3D" id="3.20.20.80">
    <property type="entry name" value="Glycosidases"/>
    <property type="match status" value="1"/>
</dbReference>
<dbReference type="OrthoDB" id="76388at2759"/>
<dbReference type="InterPro" id="IPR001223">
    <property type="entry name" value="Glyco_hydro18_cat"/>
</dbReference>
<dbReference type="GO" id="GO:0004568">
    <property type="term" value="F:chitinase activity"/>
    <property type="evidence" value="ECO:0007669"/>
    <property type="project" value="UniProtKB-ARBA"/>
</dbReference>
<sequence length="53" mass="6136">MVATEQSRAEFVENSYKFLKEHGFDGLDLDWEYPADRGSPPEDRGRFTELAKV</sequence>
<accession>A0A816C0N8</accession>
<protein>
    <recommendedName>
        <fullName evidence="5">GH18 domain-containing protein</fullName>
    </recommendedName>
</protein>
<feature type="domain" description="GH18" evidence="5">
    <location>
        <begin position="1"/>
        <end position="53"/>
    </location>
</feature>
<evidence type="ECO:0000256" key="1">
    <source>
        <dbReference type="ARBA" id="ARBA00022801"/>
    </source>
</evidence>
<keyword evidence="1 3" id="KW-0378">Hydrolase</keyword>
<dbReference type="Proteomes" id="UP000681720">
    <property type="component" value="Unassembled WGS sequence"/>
</dbReference>
<dbReference type="Pfam" id="PF00704">
    <property type="entry name" value="Glyco_hydro_18"/>
    <property type="match status" value="1"/>
</dbReference>
<evidence type="ECO:0000313" key="8">
    <source>
        <dbReference type="Proteomes" id="UP000663834"/>
    </source>
</evidence>
<keyword evidence="2 3" id="KW-0326">Glycosidase</keyword>
<dbReference type="Proteomes" id="UP000663834">
    <property type="component" value="Unassembled WGS sequence"/>
</dbReference>
<dbReference type="AlphaFoldDB" id="A0A816C0N8"/>
<comment type="similarity">
    <text evidence="4">Belongs to the glycosyl hydrolase 18 family.</text>
</comment>
<evidence type="ECO:0000256" key="2">
    <source>
        <dbReference type="ARBA" id="ARBA00023295"/>
    </source>
</evidence>
<dbReference type="InterPro" id="IPR017853">
    <property type="entry name" value="GH"/>
</dbReference>
<evidence type="ECO:0000256" key="4">
    <source>
        <dbReference type="RuleBase" id="RU004453"/>
    </source>
</evidence>
<evidence type="ECO:0000256" key="3">
    <source>
        <dbReference type="RuleBase" id="RU000489"/>
    </source>
</evidence>
<evidence type="ECO:0000259" key="5">
    <source>
        <dbReference type="PROSITE" id="PS51910"/>
    </source>
</evidence>
<dbReference type="EMBL" id="CAJOBJ010227290">
    <property type="protein sequence ID" value="CAF5046639.1"/>
    <property type="molecule type" value="Genomic_DNA"/>
</dbReference>
<feature type="non-terminal residue" evidence="6">
    <location>
        <position position="1"/>
    </location>
</feature>
<organism evidence="6 8">
    <name type="scientific">Rotaria magnacalcarata</name>
    <dbReference type="NCBI Taxonomy" id="392030"/>
    <lineage>
        <taxon>Eukaryota</taxon>
        <taxon>Metazoa</taxon>
        <taxon>Spiralia</taxon>
        <taxon>Gnathifera</taxon>
        <taxon>Rotifera</taxon>
        <taxon>Eurotatoria</taxon>
        <taxon>Bdelloidea</taxon>
        <taxon>Philodinida</taxon>
        <taxon>Philodinidae</taxon>
        <taxon>Rotaria</taxon>
    </lineage>
</organism>
<dbReference type="PROSITE" id="PS51910">
    <property type="entry name" value="GH18_2"/>
    <property type="match status" value="1"/>
</dbReference>
<dbReference type="GO" id="GO:0006032">
    <property type="term" value="P:chitin catabolic process"/>
    <property type="evidence" value="ECO:0007669"/>
    <property type="project" value="UniProtKB-ARBA"/>
</dbReference>
<comment type="caution">
    <text evidence="6">The sequence shown here is derived from an EMBL/GenBank/DDBJ whole genome shotgun (WGS) entry which is preliminary data.</text>
</comment>
<dbReference type="InterPro" id="IPR001579">
    <property type="entry name" value="Glyco_hydro_18_chit_AS"/>
</dbReference>
<dbReference type="PANTHER" id="PTHR11177">
    <property type="entry name" value="CHITINASE"/>
    <property type="match status" value="1"/>
</dbReference>
<dbReference type="PROSITE" id="PS01095">
    <property type="entry name" value="GH18_1"/>
    <property type="match status" value="1"/>
</dbReference>
<evidence type="ECO:0000313" key="6">
    <source>
        <dbReference type="EMBL" id="CAF1615355.1"/>
    </source>
</evidence>